<evidence type="ECO:0000313" key="2">
    <source>
        <dbReference type="EMBL" id="JAV18338.1"/>
    </source>
</evidence>
<feature type="compositionally biased region" description="Basic and acidic residues" evidence="1">
    <location>
        <begin position="137"/>
        <end position="159"/>
    </location>
</feature>
<name>A0A1L8EI43_HAEIR</name>
<proteinExistence type="predicted"/>
<feature type="compositionally biased region" description="Polar residues" evidence="1">
    <location>
        <begin position="170"/>
        <end position="188"/>
    </location>
</feature>
<accession>A0A1L8EI43</accession>
<dbReference type="AlphaFoldDB" id="A0A1L8EI43"/>
<organism evidence="2">
    <name type="scientific">Haematobia irritans</name>
    <name type="common">Horn fly</name>
    <name type="synonym">Conops irritans</name>
    <dbReference type="NCBI Taxonomy" id="7368"/>
    <lineage>
        <taxon>Eukaryota</taxon>
        <taxon>Metazoa</taxon>
        <taxon>Ecdysozoa</taxon>
        <taxon>Arthropoda</taxon>
        <taxon>Hexapoda</taxon>
        <taxon>Insecta</taxon>
        <taxon>Pterygota</taxon>
        <taxon>Neoptera</taxon>
        <taxon>Endopterygota</taxon>
        <taxon>Diptera</taxon>
        <taxon>Brachycera</taxon>
        <taxon>Muscomorpha</taxon>
        <taxon>Muscoidea</taxon>
        <taxon>Muscidae</taxon>
        <taxon>Haematobia</taxon>
    </lineage>
</organism>
<protein>
    <submittedName>
        <fullName evidence="2">Uncharacterized protein</fullName>
    </submittedName>
</protein>
<dbReference type="EMBL" id="GFDG01000461">
    <property type="protein sequence ID" value="JAV18338.1"/>
    <property type="molecule type" value="Transcribed_RNA"/>
</dbReference>
<reference evidence="2" key="1">
    <citation type="submission" date="2017-01" db="EMBL/GenBank/DDBJ databases">
        <title>An insight into the sialome and mialome of the horn fly, Haematobia irritans.</title>
        <authorList>
            <person name="Breijo M."/>
            <person name="Boiani M."/>
            <person name="Ures X."/>
            <person name="Rocha S."/>
            <person name="Sequeira M."/>
            <person name="Ribeiro J.M."/>
        </authorList>
    </citation>
    <scope>NUCLEOTIDE SEQUENCE</scope>
</reference>
<sequence length="197" mass="22392">MCRCCQNCWEDIYWNCFEEKFCYDETIANYNPDDDEEYLASKKNGNILGRIQPADNNNVTVPAIIIDQPLRRGNSSALFSNAKIHEEDYRRETQTNVPMLGPEILAVFANSQIFQDHQPTKLNRISTKPTLAGIHSPKRELPTTPKESDQDRLLRRLEGNDESTPFLPRSNCTSNGGSGRNTPGNTTPHLKVKFYLS</sequence>
<feature type="region of interest" description="Disordered" evidence="1">
    <location>
        <begin position="126"/>
        <end position="188"/>
    </location>
</feature>
<evidence type="ECO:0000256" key="1">
    <source>
        <dbReference type="SAM" id="MobiDB-lite"/>
    </source>
</evidence>